<gene>
    <name evidence="1" type="ORF">ACJDUG_03635</name>
</gene>
<reference evidence="1 2" key="1">
    <citation type="submission" date="2024-11" db="EMBL/GenBank/DDBJ databases">
        <authorList>
            <person name="Heng Y.C."/>
            <person name="Lim A.C.H."/>
            <person name="Lee J.K.Y."/>
            <person name="Kittelmann S."/>
        </authorList>
    </citation>
    <scope>NUCLEOTIDE SEQUENCE [LARGE SCALE GENOMIC DNA]</scope>
    <source>
        <strain evidence="1 2">WILCCON 0185</strain>
    </source>
</reference>
<dbReference type="EMBL" id="JBJHZZ010000001">
    <property type="protein sequence ID" value="MFL0246068.1"/>
    <property type="molecule type" value="Genomic_DNA"/>
</dbReference>
<name>A0ABW8T2V0_9CLOT</name>
<protein>
    <submittedName>
        <fullName evidence="1">Uncharacterized protein</fullName>
    </submittedName>
</protein>
<comment type="caution">
    <text evidence="1">The sequence shown here is derived from an EMBL/GenBank/DDBJ whole genome shotgun (WGS) entry which is preliminary data.</text>
</comment>
<keyword evidence="2" id="KW-1185">Reference proteome</keyword>
<proteinExistence type="predicted"/>
<dbReference type="Proteomes" id="UP001623591">
    <property type="component" value="Unassembled WGS sequence"/>
</dbReference>
<dbReference type="RefSeq" id="WP_406768519.1">
    <property type="nucleotide sequence ID" value="NZ_JBJHZZ010000001.1"/>
</dbReference>
<organism evidence="1 2">
    <name type="scientific">Candidatus Clostridium stratigraminis</name>
    <dbReference type="NCBI Taxonomy" id="3381661"/>
    <lineage>
        <taxon>Bacteria</taxon>
        <taxon>Bacillati</taxon>
        <taxon>Bacillota</taxon>
        <taxon>Clostridia</taxon>
        <taxon>Eubacteriales</taxon>
        <taxon>Clostridiaceae</taxon>
        <taxon>Clostridium</taxon>
    </lineage>
</organism>
<accession>A0ABW8T2V0</accession>
<evidence type="ECO:0000313" key="2">
    <source>
        <dbReference type="Proteomes" id="UP001623591"/>
    </source>
</evidence>
<evidence type="ECO:0000313" key="1">
    <source>
        <dbReference type="EMBL" id="MFL0246068.1"/>
    </source>
</evidence>
<sequence length="163" mass="18934">MVRSAILEKGEHYYTHMAKVFNAIENEQLKYNWLITDCECYPGDKSIDQMFSKEYIWISGEQLTEIISKDDFQFVWGVFSGFSLEVTLEEILKYDLPFADGYKGFWVNNVGIQHPLAEVEIVSWDSSLTLLISKDGELVQKFRSNFPLSEDLSALNTRNNRKK</sequence>